<protein>
    <submittedName>
        <fullName evidence="1">Uncharacterized protein</fullName>
    </submittedName>
</protein>
<comment type="caution">
    <text evidence="1">The sequence shown here is derived from an EMBL/GenBank/DDBJ whole genome shotgun (WGS) entry which is preliminary data.</text>
</comment>
<name>A0ABX2WKA1_9MICO</name>
<evidence type="ECO:0000313" key="2">
    <source>
        <dbReference type="Proteomes" id="UP000093918"/>
    </source>
</evidence>
<dbReference type="RefSeq" id="WP_064955892.1">
    <property type="nucleotide sequence ID" value="NZ_LZEM01000016.1"/>
</dbReference>
<sequence>MTSELVKLQPAASLVGANRSVVDLGPQMRAERRSLDHIAAVLSVGKSTVATALVKADQISRTDASGRALS</sequence>
<proteinExistence type="predicted"/>
<dbReference type="EMBL" id="LZEM01000016">
    <property type="protein sequence ID" value="OAZ41456.1"/>
    <property type="molecule type" value="Genomic_DNA"/>
</dbReference>
<accession>A0ABX2WKA1</accession>
<organism evidence="1 2">
    <name type="scientific">Microbacterium arborescens</name>
    <dbReference type="NCBI Taxonomy" id="33883"/>
    <lineage>
        <taxon>Bacteria</taxon>
        <taxon>Bacillati</taxon>
        <taxon>Actinomycetota</taxon>
        <taxon>Actinomycetes</taxon>
        <taxon>Micrococcales</taxon>
        <taxon>Microbacteriaceae</taxon>
        <taxon>Microbacterium</taxon>
    </lineage>
</organism>
<gene>
    <name evidence="1" type="ORF">A9Z40_01905</name>
</gene>
<evidence type="ECO:0000313" key="1">
    <source>
        <dbReference type="EMBL" id="OAZ41456.1"/>
    </source>
</evidence>
<reference evidence="2" key="1">
    <citation type="submission" date="2016-06" db="EMBL/GenBank/DDBJ databases">
        <title>Genome sequencing of cellulolytic organisms.</title>
        <authorList>
            <person name="Bohra V."/>
            <person name="Dafale N.A."/>
            <person name="Purohit H.J."/>
        </authorList>
    </citation>
    <scope>NUCLEOTIDE SEQUENCE [LARGE SCALE GENOMIC DNA]</scope>
    <source>
        <strain evidence="2">ND21</strain>
    </source>
</reference>
<keyword evidence="2" id="KW-1185">Reference proteome</keyword>
<dbReference type="Proteomes" id="UP000093918">
    <property type="component" value="Unassembled WGS sequence"/>
</dbReference>